<accession>A0A8A4TWK3</accession>
<organism evidence="1 2">
    <name type="scientific">Sulfidibacter corallicola</name>
    <dbReference type="NCBI Taxonomy" id="2818388"/>
    <lineage>
        <taxon>Bacteria</taxon>
        <taxon>Pseudomonadati</taxon>
        <taxon>Acidobacteriota</taxon>
        <taxon>Holophagae</taxon>
        <taxon>Acanthopleuribacterales</taxon>
        <taxon>Acanthopleuribacteraceae</taxon>
        <taxon>Sulfidibacter</taxon>
    </lineage>
</organism>
<protein>
    <recommendedName>
        <fullName evidence="3">Gingipain domain-containing protein</fullName>
    </recommendedName>
</protein>
<sequence length="631" mass="69323">MEQSPNLDELFFFNGIDAATGNAAIAPQPLQNLIPSIRQAELPDDLKELEALRQHKEPHYGLKSGLDPKDLAQAGWGLICAEDVDPAILRALEPLIAWRREQTRPDRHRVISGADGIRAGESKRDFLKRHNIGPGPVNPEKMPYYLLLVGDLSSIGWTFQYQLDVQYAVGRIWFDTPEDFARYAQSVVAAERDGLALNRRIAFFGPDYDESTELSRVNLVEPLHDYLAKSHPDLELTKQVGTQATKAALAELLGGAETPALVFSASHGEFFSPGQPLQREHMGAVHCQDPGGHDLRAIRSGALRKYYFSGDDLDPDARLHGLIAFFFGCYSAGTPARDSFARYDRSAKRIDSETSLRQGPQAGLLSDTPFLAALPSGLLSHRRGGALAVIGNVDRTWSFSFRWGRAGFQRDVFESALDQLIAGSPIGSAMEAFNERYAELAVELAAELDDIDHGKRVAERELARLWAAHNDARGYVVLGDPAVRLPLAKPDTAPTGRKPLQFDEAKMPAFDSSSPSGPEPIPAAIQHHIADSSDTTEEGEDFEEFTFSTRSALSDSQPPPTSTSSTTLVVTTYIGGNDPDPSEKSKVVARTRMDATGNVENWLPDPEHLDATAWQAHRDVLALALRHRRPK</sequence>
<evidence type="ECO:0000313" key="2">
    <source>
        <dbReference type="Proteomes" id="UP000663929"/>
    </source>
</evidence>
<gene>
    <name evidence="1" type="ORF">J3U87_13700</name>
</gene>
<dbReference type="Proteomes" id="UP000663929">
    <property type="component" value="Chromosome"/>
</dbReference>
<evidence type="ECO:0000313" key="1">
    <source>
        <dbReference type="EMBL" id="QTD53504.1"/>
    </source>
</evidence>
<reference evidence="1" key="1">
    <citation type="submission" date="2021-03" db="EMBL/GenBank/DDBJ databases">
        <title>Acanthopleuribacteraceae sp. M133.</title>
        <authorList>
            <person name="Wang G."/>
        </authorList>
    </citation>
    <scope>NUCLEOTIDE SEQUENCE</scope>
    <source>
        <strain evidence="1">M133</strain>
    </source>
</reference>
<dbReference type="KEGG" id="scor:J3U87_13700"/>
<name>A0A8A4TWK3_SULCO</name>
<keyword evidence="2" id="KW-1185">Reference proteome</keyword>
<evidence type="ECO:0008006" key="3">
    <source>
        <dbReference type="Google" id="ProtNLM"/>
    </source>
</evidence>
<dbReference type="AlphaFoldDB" id="A0A8A4TWK3"/>
<dbReference type="EMBL" id="CP071793">
    <property type="protein sequence ID" value="QTD53504.1"/>
    <property type="molecule type" value="Genomic_DNA"/>
</dbReference>
<proteinExistence type="predicted"/>
<dbReference type="RefSeq" id="WP_237383606.1">
    <property type="nucleotide sequence ID" value="NZ_CP071793.1"/>
</dbReference>